<dbReference type="EMBL" id="JABJWZ010000244">
    <property type="protein sequence ID" value="MBB1255764.1"/>
    <property type="molecule type" value="Genomic_DNA"/>
</dbReference>
<sequence>MQSTRPGAVRRLVLAAGAILALLFSGLAKLTFAVTGGTGHFSGTGGHVDITPTTHRGEEAALLTFHLKH</sequence>
<proteinExistence type="predicted"/>
<organism evidence="1 2">
    <name type="scientific">Streptomyces alkaliterrae</name>
    <dbReference type="NCBI Taxonomy" id="2213162"/>
    <lineage>
        <taxon>Bacteria</taxon>
        <taxon>Bacillati</taxon>
        <taxon>Actinomycetota</taxon>
        <taxon>Actinomycetes</taxon>
        <taxon>Kitasatosporales</taxon>
        <taxon>Streptomycetaceae</taxon>
        <taxon>Streptomyces</taxon>
    </lineage>
</organism>
<accession>A0A7W3WNZ8</accession>
<dbReference type="RefSeq" id="WP_181355120.1">
    <property type="nucleotide sequence ID" value="NZ_JABJWZ010000244.1"/>
</dbReference>
<dbReference type="Proteomes" id="UP000525686">
    <property type="component" value="Unassembled WGS sequence"/>
</dbReference>
<evidence type="ECO:0000313" key="1">
    <source>
        <dbReference type="EMBL" id="MBB1255764.1"/>
    </source>
</evidence>
<dbReference type="AlphaFoldDB" id="A0A7W3WNZ8"/>
<evidence type="ECO:0000313" key="2">
    <source>
        <dbReference type="Proteomes" id="UP000525686"/>
    </source>
</evidence>
<gene>
    <name evidence="1" type="ORF">H3146_20725</name>
</gene>
<reference evidence="2" key="1">
    <citation type="submission" date="2020-05" db="EMBL/GenBank/DDBJ databases">
        <title>Classification of alakaliphilic streptomycetes isolated from an alkaline soil next to Lonar Crater, India and a proposal for the recognition of Streptomyces alkaliterrae sp. nov.</title>
        <authorList>
            <person name="Golinska P."/>
        </authorList>
    </citation>
    <scope>NUCLEOTIDE SEQUENCE [LARGE SCALE GENOMIC DNA]</scope>
    <source>
        <strain evidence="2">OF3</strain>
    </source>
</reference>
<name>A0A7W3WNZ8_9ACTN</name>
<protein>
    <submittedName>
        <fullName evidence="1">Uncharacterized protein</fullName>
    </submittedName>
</protein>
<comment type="caution">
    <text evidence="1">The sequence shown here is derived from an EMBL/GenBank/DDBJ whole genome shotgun (WGS) entry which is preliminary data.</text>
</comment>